<dbReference type="PIRSF" id="PIRSF001438">
    <property type="entry name" value="4pyrrol_synth_OHMeBilane_synth"/>
    <property type="match status" value="1"/>
</dbReference>
<dbReference type="EMBL" id="UOGC01000131">
    <property type="protein sequence ID" value="VAX22018.1"/>
    <property type="molecule type" value="Genomic_DNA"/>
</dbReference>
<evidence type="ECO:0000313" key="11">
    <source>
        <dbReference type="EMBL" id="VAX22018.1"/>
    </source>
</evidence>
<dbReference type="SUPFAM" id="SSF53850">
    <property type="entry name" value="Periplasmic binding protein-like II"/>
    <property type="match status" value="1"/>
</dbReference>
<keyword evidence="7" id="KW-0627">Porphyrin biosynthesis</keyword>
<dbReference type="PANTHER" id="PTHR11557:SF0">
    <property type="entry name" value="PORPHOBILINOGEN DEAMINASE"/>
    <property type="match status" value="1"/>
</dbReference>
<dbReference type="Pfam" id="PF01379">
    <property type="entry name" value="Porphobil_deam"/>
    <property type="match status" value="1"/>
</dbReference>
<protein>
    <recommendedName>
        <fullName evidence="5">hydroxymethylbilane synthase</fullName>
        <ecNumber evidence="5">2.5.1.61</ecNumber>
    </recommendedName>
    <alternativeName>
        <fullName evidence="8">Hydroxymethylbilane synthase</fullName>
    </alternativeName>
</protein>
<dbReference type="PANTHER" id="PTHR11557">
    <property type="entry name" value="PORPHOBILINOGEN DEAMINASE"/>
    <property type="match status" value="1"/>
</dbReference>
<comment type="pathway">
    <text evidence="3">Porphyrin-containing compound metabolism; protoporphyrin-IX biosynthesis; coproporphyrinogen-III from 5-aminolevulinate: step 2/4.</text>
</comment>
<sequence>MADFKIGTRGSPLALWQANFVKASLEKEYSGIIVELEIIHTQGDKILDTPLAMIGGKGLFVKELETALLDGRVDIAVHSMKDVPTELPNGLEISIILEREDPRDALISKSVKSFADLPQGARVGTSSLRRQAQILSKRPDINIISIRGNVGTRIGKIEKDNLDGVILAAAGLKRMKQDDLIAEYLSQEDSLPAVAQGAMGIESRVNDKKVLDIINFLNHKESRITVETERAFLKRLEGGCQVPIAGHATLKEDVVSFEGLVGAVDGSTIFRDVMTAPVGEHEAMGVALAEKILSKGGGEILENFYGNK</sequence>
<evidence type="ECO:0000256" key="4">
    <source>
        <dbReference type="ARBA" id="ARBA00005638"/>
    </source>
</evidence>
<feature type="domain" description="Porphobilinogen deaminase N-terminal" evidence="9">
    <location>
        <begin position="5"/>
        <end position="211"/>
    </location>
</feature>
<evidence type="ECO:0000256" key="8">
    <source>
        <dbReference type="ARBA" id="ARBA00033064"/>
    </source>
</evidence>
<organism evidence="11">
    <name type="scientific">hydrothermal vent metagenome</name>
    <dbReference type="NCBI Taxonomy" id="652676"/>
    <lineage>
        <taxon>unclassified sequences</taxon>
        <taxon>metagenomes</taxon>
        <taxon>ecological metagenomes</taxon>
    </lineage>
</organism>
<dbReference type="GO" id="GO:0005737">
    <property type="term" value="C:cytoplasm"/>
    <property type="evidence" value="ECO:0007669"/>
    <property type="project" value="TreeGrafter"/>
</dbReference>
<name>A0A3B1CDL9_9ZZZZ</name>
<evidence type="ECO:0000256" key="5">
    <source>
        <dbReference type="ARBA" id="ARBA00012655"/>
    </source>
</evidence>
<dbReference type="GO" id="GO:0006783">
    <property type="term" value="P:heme biosynthetic process"/>
    <property type="evidence" value="ECO:0007669"/>
    <property type="project" value="TreeGrafter"/>
</dbReference>
<dbReference type="AlphaFoldDB" id="A0A3B1CDL9"/>
<dbReference type="FunFam" id="3.40.190.10:FF:000004">
    <property type="entry name" value="Porphobilinogen deaminase"/>
    <property type="match status" value="1"/>
</dbReference>
<accession>A0A3B1CDL9</accession>
<reference evidence="11" key="1">
    <citation type="submission" date="2018-06" db="EMBL/GenBank/DDBJ databases">
        <authorList>
            <person name="Zhirakovskaya E."/>
        </authorList>
    </citation>
    <scope>NUCLEOTIDE SEQUENCE</scope>
</reference>
<dbReference type="PRINTS" id="PR00151">
    <property type="entry name" value="PORPHBDMNASE"/>
</dbReference>
<comment type="cofactor">
    <cofactor evidence="1">
        <name>dipyrromethane</name>
        <dbReference type="ChEBI" id="CHEBI:60342"/>
    </cofactor>
</comment>
<evidence type="ECO:0000256" key="1">
    <source>
        <dbReference type="ARBA" id="ARBA00001916"/>
    </source>
</evidence>
<dbReference type="GO" id="GO:0004418">
    <property type="term" value="F:hydroxymethylbilane synthase activity"/>
    <property type="evidence" value="ECO:0007669"/>
    <property type="project" value="UniProtKB-EC"/>
</dbReference>
<evidence type="ECO:0000256" key="3">
    <source>
        <dbReference type="ARBA" id="ARBA00004735"/>
    </source>
</evidence>
<dbReference type="CDD" id="cd13646">
    <property type="entry name" value="PBP2_EcHMBS_like"/>
    <property type="match status" value="1"/>
</dbReference>
<comment type="similarity">
    <text evidence="4">Belongs to the HMBS family.</text>
</comment>
<evidence type="ECO:0000259" key="10">
    <source>
        <dbReference type="Pfam" id="PF03900"/>
    </source>
</evidence>
<dbReference type="NCBIfam" id="TIGR00212">
    <property type="entry name" value="hemC"/>
    <property type="match status" value="1"/>
</dbReference>
<dbReference type="HAMAP" id="MF_00260">
    <property type="entry name" value="Porphobil_deam"/>
    <property type="match status" value="1"/>
</dbReference>
<dbReference type="FunFam" id="3.40.190.10:FF:000005">
    <property type="entry name" value="Porphobilinogen deaminase"/>
    <property type="match status" value="1"/>
</dbReference>
<dbReference type="Gene3D" id="3.40.190.10">
    <property type="entry name" value="Periplasmic binding protein-like II"/>
    <property type="match status" value="2"/>
</dbReference>
<proteinExistence type="inferred from homology"/>
<dbReference type="Gene3D" id="3.30.160.40">
    <property type="entry name" value="Porphobilinogen deaminase, C-terminal domain"/>
    <property type="match status" value="1"/>
</dbReference>
<comment type="function">
    <text evidence="2">Tetrapolymerization of the monopyrrole PBG into the hydroxymethylbilane pre-uroporphyrinogen in several discrete steps.</text>
</comment>
<dbReference type="InterPro" id="IPR022418">
    <property type="entry name" value="Porphobilinogen_deaminase_C"/>
</dbReference>
<dbReference type="InterPro" id="IPR000860">
    <property type="entry name" value="HemC"/>
</dbReference>
<dbReference type="InterPro" id="IPR036803">
    <property type="entry name" value="Porphobilinogen_deaminase_C_sf"/>
</dbReference>
<keyword evidence="6 11" id="KW-0808">Transferase</keyword>
<dbReference type="InterPro" id="IPR022417">
    <property type="entry name" value="Porphobilin_deaminase_N"/>
</dbReference>
<feature type="domain" description="Porphobilinogen deaminase C-terminal" evidence="10">
    <location>
        <begin position="225"/>
        <end position="293"/>
    </location>
</feature>
<dbReference type="EC" id="2.5.1.61" evidence="5"/>
<dbReference type="Pfam" id="PF03900">
    <property type="entry name" value="Porphobil_deamC"/>
    <property type="match status" value="1"/>
</dbReference>
<dbReference type="SUPFAM" id="SSF54782">
    <property type="entry name" value="Porphobilinogen deaminase (hydroxymethylbilane synthase), C-terminal domain"/>
    <property type="match status" value="1"/>
</dbReference>
<evidence type="ECO:0000256" key="2">
    <source>
        <dbReference type="ARBA" id="ARBA00002869"/>
    </source>
</evidence>
<evidence type="ECO:0000256" key="7">
    <source>
        <dbReference type="ARBA" id="ARBA00023244"/>
    </source>
</evidence>
<dbReference type="PROSITE" id="PS00533">
    <property type="entry name" value="PORPHOBILINOGEN_DEAM"/>
    <property type="match status" value="1"/>
</dbReference>
<evidence type="ECO:0000259" key="9">
    <source>
        <dbReference type="Pfam" id="PF01379"/>
    </source>
</evidence>
<gene>
    <name evidence="11" type="ORF">MNBD_NITROSPINAE01-704</name>
</gene>
<evidence type="ECO:0000256" key="6">
    <source>
        <dbReference type="ARBA" id="ARBA00022679"/>
    </source>
</evidence>
<dbReference type="InterPro" id="IPR022419">
    <property type="entry name" value="Porphobilin_deaminase_cofac_BS"/>
</dbReference>